<dbReference type="GO" id="GO:0016324">
    <property type="term" value="C:apical plasma membrane"/>
    <property type="evidence" value="ECO:0007669"/>
    <property type="project" value="TreeGrafter"/>
</dbReference>
<dbReference type="Proteomes" id="UP000887566">
    <property type="component" value="Unplaced"/>
</dbReference>
<evidence type="ECO:0000256" key="1">
    <source>
        <dbReference type="ARBA" id="ARBA00022737"/>
    </source>
</evidence>
<dbReference type="AlphaFoldDB" id="A0A914VQ41"/>
<dbReference type="PROSITE" id="PS50106">
    <property type="entry name" value="PDZ"/>
    <property type="match status" value="1"/>
</dbReference>
<dbReference type="GO" id="GO:0072659">
    <property type="term" value="P:protein localization to plasma membrane"/>
    <property type="evidence" value="ECO:0007669"/>
    <property type="project" value="TreeGrafter"/>
</dbReference>
<evidence type="ECO:0000313" key="4">
    <source>
        <dbReference type="WBParaSite" id="PSAMB.scaffold2342size23721.g17432.t1"/>
    </source>
</evidence>
<dbReference type="InterPro" id="IPR001478">
    <property type="entry name" value="PDZ"/>
</dbReference>
<evidence type="ECO:0000313" key="3">
    <source>
        <dbReference type="Proteomes" id="UP000887566"/>
    </source>
</evidence>
<feature type="domain" description="PDZ" evidence="2">
    <location>
        <begin position="230"/>
        <end position="301"/>
    </location>
</feature>
<dbReference type="Pfam" id="PF00595">
    <property type="entry name" value="PDZ"/>
    <property type="match status" value="1"/>
</dbReference>
<dbReference type="CDD" id="cd00136">
    <property type="entry name" value="PDZ_canonical"/>
    <property type="match status" value="1"/>
</dbReference>
<keyword evidence="1" id="KW-0677">Repeat</keyword>
<dbReference type="SMART" id="SM00228">
    <property type="entry name" value="PDZ"/>
    <property type="match status" value="1"/>
</dbReference>
<dbReference type="InterPro" id="IPR051067">
    <property type="entry name" value="NHER"/>
</dbReference>
<name>A0A914VQ41_9BILA</name>
<dbReference type="SUPFAM" id="SSF50156">
    <property type="entry name" value="PDZ domain-like"/>
    <property type="match status" value="1"/>
</dbReference>
<proteinExistence type="predicted"/>
<dbReference type="PANTHER" id="PTHR14191">
    <property type="entry name" value="PDZ DOMAIN CONTAINING PROTEIN"/>
    <property type="match status" value="1"/>
</dbReference>
<dbReference type="GO" id="GO:0043495">
    <property type="term" value="F:protein-membrane adaptor activity"/>
    <property type="evidence" value="ECO:0007669"/>
    <property type="project" value="TreeGrafter"/>
</dbReference>
<dbReference type="PANTHER" id="PTHR14191:SF3">
    <property type="entry name" value="NA(+)_H(+) EXCHANGE REGULATORY COFACTOR-LIKE PROTEIN NRFL-1"/>
    <property type="match status" value="1"/>
</dbReference>
<dbReference type="Gene3D" id="2.30.42.10">
    <property type="match status" value="1"/>
</dbReference>
<protein>
    <submittedName>
        <fullName evidence="4">PDZ domain-containing protein</fullName>
    </submittedName>
</protein>
<evidence type="ECO:0000259" key="2">
    <source>
        <dbReference type="PROSITE" id="PS50106"/>
    </source>
</evidence>
<accession>A0A914VQ41</accession>
<sequence>MSLIDEATLHRYGCFIPICLFFFLAKNECAVIRKRKEAADRLAMGKVMKCDQSLITYTARFAELAGFQLESTSFINDTRTTFKPRALFESVSRVNRYVRDAFLRTIMAGIVRPREVPWYNVEQTQPPPSSIQSDGTAWDSRGNTLTFHTFRPDGAPANGRVVSPRLPARSPAIGNPHSPGYEPNAYRPSVGYPYTSKQTHYHPTADYATNGYHHDVEARRVYTYVEEDVVVRLEEGEMRVGFAMSGGADELQTSLINNILPGSPADRAGLTIGDEIIEVNGVPVERSNHGEIVQLIHKVSD</sequence>
<dbReference type="InterPro" id="IPR036034">
    <property type="entry name" value="PDZ_sf"/>
</dbReference>
<dbReference type="WBParaSite" id="PSAMB.scaffold2342size23721.g17432.t1">
    <property type="protein sequence ID" value="PSAMB.scaffold2342size23721.g17432.t1"/>
    <property type="gene ID" value="PSAMB.scaffold2342size23721.g17432"/>
</dbReference>
<reference evidence="4" key="1">
    <citation type="submission" date="2022-11" db="UniProtKB">
        <authorList>
            <consortium name="WormBaseParasite"/>
        </authorList>
    </citation>
    <scope>IDENTIFICATION</scope>
</reference>
<organism evidence="3 4">
    <name type="scientific">Plectus sambesii</name>
    <dbReference type="NCBI Taxonomy" id="2011161"/>
    <lineage>
        <taxon>Eukaryota</taxon>
        <taxon>Metazoa</taxon>
        <taxon>Ecdysozoa</taxon>
        <taxon>Nematoda</taxon>
        <taxon>Chromadorea</taxon>
        <taxon>Plectida</taxon>
        <taxon>Plectina</taxon>
        <taxon>Plectoidea</taxon>
        <taxon>Plectidae</taxon>
        <taxon>Plectus</taxon>
    </lineage>
</organism>
<keyword evidence="3" id="KW-1185">Reference proteome</keyword>